<keyword evidence="3" id="KW-1185">Reference proteome</keyword>
<reference evidence="2" key="2">
    <citation type="submission" date="2023-05" db="EMBL/GenBank/DDBJ databases">
        <authorList>
            <person name="Fouks B."/>
        </authorList>
    </citation>
    <scope>NUCLEOTIDE SEQUENCE</scope>
    <source>
        <strain evidence="2">Stay&amp;Tobe</strain>
        <tissue evidence="2">Testes</tissue>
    </source>
</reference>
<reference evidence="2" key="1">
    <citation type="journal article" date="2023" name="IScience">
        <title>Live-bearing cockroach genome reveals convergent evolutionary mechanisms linked to viviparity in insects and beyond.</title>
        <authorList>
            <person name="Fouks B."/>
            <person name="Harrison M.C."/>
            <person name="Mikhailova A.A."/>
            <person name="Marchal E."/>
            <person name="English S."/>
            <person name="Carruthers M."/>
            <person name="Jennings E.C."/>
            <person name="Chiamaka E.L."/>
            <person name="Frigard R.A."/>
            <person name="Pippel M."/>
            <person name="Attardo G.M."/>
            <person name="Benoit J.B."/>
            <person name="Bornberg-Bauer E."/>
            <person name="Tobe S.S."/>
        </authorList>
    </citation>
    <scope>NUCLEOTIDE SEQUENCE</scope>
    <source>
        <strain evidence="2">Stay&amp;Tobe</strain>
    </source>
</reference>
<dbReference type="EMBL" id="JASPKZ010010338">
    <property type="protein sequence ID" value="KAJ9574410.1"/>
    <property type="molecule type" value="Genomic_DNA"/>
</dbReference>
<comment type="caution">
    <text evidence="2">The sequence shown here is derived from an EMBL/GenBank/DDBJ whole genome shotgun (WGS) entry which is preliminary data.</text>
</comment>
<accession>A0AAD7Z630</accession>
<gene>
    <name evidence="2" type="ORF">L9F63_025941</name>
</gene>
<proteinExistence type="predicted"/>
<feature type="region of interest" description="Disordered" evidence="1">
    <location>
        <begin position="14"/>
        <end position="33"/>
    </location>
</feature>
<evidence type="ECO:0000313" key="3">
    <source>
        <dbReference type="Proteomes" id="UP001233999"/>
    </source>
</evidence>
<dbReference type="AlphaFoldDB" id="A0AAD7Z630"/>
<name>A0AAD7Z630_DIPPU</name>
<evidence type="ECO:0000256" key="1">
    <source>
        <dbReference type="SAM" id="MobiDB-lite"/>
    </source>
</evidence>
<feature type="region of interest" description="Disordered" evidence="1">
    <location>
        <begin position="62"/>
        <end position="99"/>
    </location>
</feature>
<protein>
    <submittedName>
        <fullName evidence="2">Uncharacterized protein</fullName>
    </submittedName>
</protein>
<evidence type="ECO:0000313" key="2">
    <source>
        <dbReference type="EMBL" id="KAJ9574410.1"/>
    </source>
</evidence>
<organism evidence="2 3">
    <name type="scientific">Diploptera punctata</name>
    <name type="common">Pacific beetle cockroach</name>
    <dbReference type="NCBI Taxonomy" id="6984"/>
    <lineage>
        <taxon>Eukaryota</taxon>
        <taxon>Metazoa</taxon>
        <taxon>Ecdysozoa</taxon>
        <taxon>Arthropoda</taxon>
        <taxon>Hexapoda</taxon>
        <taxon>Insecta</taxon>
        <taxon>Pterygota</taxon>
        <taxon>Neoptera</taxon>
        <taxon>Polyneoptera</taxon>
        <taxon>Dictyoptera</taxon>
        <taxon>Blattodea</taxon>
        <taxon>Blaberoidea</taxon>
        <taxon>Blaberidae</taxon>
        <taxon>Diplopterinae</taxon>
        <taxon>Diploptera</taxon>
    </lineage>
</organism>
<dbReference type="Proteomes" id="UP001233999">
    <property type="component" value="Unassembled WGS sequence"/>
</dbReference>
<feature type="compositionally biased region" description="Polar residues" evidence="1">
    <location>
        <begin position="62"/>
        <end position="81"/>
    </location>
</feature>
<sequence length="99" mass="11205">MVVEEILRKKSVALNTARREDRHHNHGTRSKDSGISLHLQHGFFHSLLSLGTYHTQYISSSHKNVLESETTTHSPRMSHGSSLWDPRLSANRGCENSLC</sequence>